<evidence type="ECO:0000256" key="1">
    <source>
        <dbReference type="PROSITE-ProRule" id="PRU00042"/>
    </source>
</evidence>
<dbReference type="GO" id="GO:0008270">
    <property type="term" value="F:zinc ion binding"/>
    <property type="evidence" value="ECO:0007669"/>
    <property type="project" value="UniProtKB-KW"/>
</dbReference>
<keyword evidence="1" id="KW-0862">Zinc</keyword>
<dbReference type="PROSITE" id="PS00028">
    <property type="entry name" value="ZINC_FINGER_C2H2_1"/>
    <property type="match status" value="1"/>
</dbReference>
<evidence type="ECO:0000313" key="4">
    <source>
        <dbReference type="Proteomes" id="UP001224775"/>
    </source>
</evidence>
<protein>
    <recommendedName>
        <fullName evidence="2">C2H2-type domain-containing protein</fullName>
    </recommendedName>
</protein>
<keyword evidence="1" id="KW-0479">Metal-binding</keyword>
<proteinExistence type="predicted"/>
<dbReference type="EMBL" id="JATAAI010000004">
    <property type="protein sequence ID" value="KAK1746281.1"/>
    <property type="molecule type" value="Genomic_DNA"/>
</dbReference>
<gene>
    <name evidence="3" type="ORF">QTG54_002888</name>
</gene>
<dbReference type="InterPro" id="IPR013087">
    <property type="entry name" value="Znf_C2H2_type"/>
</dbReference>
<accession>A0AAD8YJF8</accession>
<comment type="caution">
    <text evidence="3">The sequence shown here is derived from an EMBL/GenBank/DDBJ whole genome shotgun (WGS) entry which is preliminary data.</text>
</comment>
<name>A0AAD8YJF8_9STRA</name>
<feature type="domain" description="C2H2-type" evidence="2">
    <location>
        <begin position="38"/>
        <end position="65"/>
    </location>
</feature>
<dbReference type="PROSITE" id="PS50157">
    <property type="entry name" value="ZINC_FINGER_C2H2_2"/>
    <property type="match status" value="1"/>
</dbReference>
<reference evidence="3" key="1">
    <citation type="submission" date="2023-06" db="EMBL/GenBank/DDBJ databases">
        <title>Survivors Of The Sea: Transcriptome response of Skeletonema marinoi to long-term dormancy.</title>
        <authorList>
            <person name="Pinder M.I.M."/>
            <person name="Kourtchenko O."/>
            <person name="Robertson E.K."/>
            <person name="Larsson T."/>
            <person name="Maumus F."/>
            <person name="Osuna-Cruz C.M."/>
            <person name="Vancaester E."/>
            <person name="Stenow R."/>
            <person name="Vandepoele K."/>
            <person name="Ploug H."/>
            <person name="Bruchert V."/>
            <person name="Godhe A."/>
            <person name="Topel M."/>
        </authorList>
    </citation>
    <scope>NUCLEOTIDE SEQUENCE</scope>
    <source>
        <strain evidence="3">R05AC</strain>
    </source>
</reference>
<dbReference type="Proteomes" id="UP001224775">
    <property type="component" value="Unassembled WGS sequence"/>
</dbReference>
<keyword evidence="1" id="KW-0863">Zinc-finger</keyword>
<sequence length="216" mass="25290">MISKSRTKWYLIECLSAMHLYHRNDYDLRSEWEEKLEHTCYNCGRQFMKNKSRFLHLPKHMHRCPGCESYFDHNSSADGVAKDMDHRSGRSGRKKGFWLSVPLLIRSIASSRKKKEHQSARSGHTTIATVNCSTDKIESDRQNDAQVDGLIRHRKEQLNDDVIVDNSSCLADRDPCPFAFTYVTETVEPYQMHETDDESETHEVETYQLEWLLFNV</sequence>
<evidence type="ECO:0000259" key="2">
    <source>
        <dbReference type="PROSITE" id="PS50157"/>
    </source>
</evidence>
<dbReference type="AlphaFoldDB" id="A0AAD8YJF8"/>
<evidence type="ECO:0000313" key="3">
    <source>
        <dbReference type="EMBL" id="KAK1746281.1"/>
    </source>
</evidence>
<organism evidence="3 4">
    <name type="scientific">Skeletonema marinoi</name>
    <dbReference type="NCBI Taxonomy" id="267567"/>
    <lineage>
        <taxon>Eukaryota</taxon>
        <taxon>Sar</taxon>
        <taxon>Stramenopiles</taxon>
        <taxon>Ochrophyta</taxon>
        <taxon>Bacillariophyta</taxon>
        <taxon>Coscinodiscophyceae</taxon>
        <taxon>Thalassiosirophycidae</taxon>
        <taxon>Thalassiosirales</taxon>
        <taxon>Skeletonemataceae</taxon>
        <taxon>Skeletonema</taxon>
        <taxon>Skeletonema marinoi-dohrnii complex</taxon>
    </lineage>
</organism>
<keyword evidence="4" id="KW-1185">Reference proteome</keyword>